<sequence length="41" mass="4595">MVTAIALILRGPKSRPKESRAMAANISLPRERWFAKGISDR</sequence>
<proteinExistence type="predicted"/>
<keyword evidence="2" id="KW-1185">Reference proteome</keyword>
<protein>
    <recommendedName>
        <fullName evidence="3">Transposase</fullName>
    </recommendedName>
</protein>
<gene>
    <name evidence="1" type="ORF">H4W80_009245</name>
</gene>
<organism evidence="1 2">
    <name type="scientific">Nonomuraea angiospora</name>
    <dbReference type="NCBI Taxonomy" id="46172"/>
    <lineage>
        <taxon>Bacteria</taxon>
        <taxon>Bacillati</taxon>
        <taxon>Actinomycetota</taxon>
        <taxon>Actinomycetes</taxon>
        <taxon>Streptosporangiales</taxon>
        <taxon>Streptosporangiaceae</taxon>
        <taxon>Nonomuraea</taxon>
    </lineage>
</organism>
<evidence type="ECO:0008006" key="3">
    <source>
        <dbReference type="Google" id="ProtNLM"/>
    </source>
</evidence>
<comment type="caution">
    <text evidence="1">The sequence shown here is derived from an EMBL/GenBank/DDBJ whole genome shotgun (WGS) entry which is preliminary data.</text>
</comment>
<evidence type="ECO:0000313" key="1">
    <source>
        <dbReference type="EMBL" id="MBE1590987.1"/>
    </source>
</evidence>
<evidence type="ECO:0000313" key="2">
    <source>
        <dbReference type="Proteomes" id="UP000633509"/>
    </source>
</evidence>
<accession>A0ABR9MDJ0</accession>
<name>A0ABR9MDJ0_9ACTN</name>
<reference evidence="1 2" key="1">
    <citation type="submission" date="2020-10" db="EMBL/GenBank/DDBJ databases">
        <title>Sequencing the genomes of 1000 actinobacteria strains.</title>
        <authorList>
            <person name="Klenk H.-P."/>
        </authorList>
    </citation>
    <scope>NUCLEOTIDE SEQUENCE [LARGE SCALE GENOMIC DNA]</scope>
    <source>
        <strain evidence="1 2">DSM 43173</strain>
    </source>
</reference>
<dbReference type="Proteomes" id="UP000633509">
    <property type="component" value="Unassembled WGS sequence"/>
</dbReference>
<dbReference type="EMBL" id="JADBEK010000001">
    <property type="protein sequence ID" value="MBE1590987.1"/>
    <property type="molecule type" value="Genomic_DNA"/>
</dbReference>